<evidence type="ECO:0000256" key="5">
    <source>
        <dbReference type="RuleBase" id="RU362116"/>
    </source>
</evidence>
<keyword evidence="10" id="KW-0969">Cilium</keyword>
<dbReference type="GO" id="GO:0009424">
    <property type="term" value="C:bacterial-type flagellum hook"/>
    <property type="evidence" value="ECO:0007669"/>
    <property type="project" value="TreeGrafter"/>
</dbReference>
<dbReference type="PROSITE" id="PS00588">
    <property type="entry name" value="FLAGELLA_BB_ROD"/>
    <property type="match status" value="1"/>
</dbReference>
<proteinExistence type="inferred from homology"/>
<dbReference type="Pfam" id="PF00460">
    <property type="entry name" value="Flg_bb_rod"/>
    <property type="match status" value="1"/>
</dbReference>
<reference evidence="10" key="1">
    <citation type="submission" date="2021-03" db="EMBL/GenBank/DDBJ databases">
        <title>Genome sequencing and assembly of Tianweitania sediminis.</title>
        <authorList>
            <person name="Chhetri G."/>
        </authorList>
    </citation>
    <scope>NUCLEOTIDE SEQUENCE</scope>
    <source>
        <strain evidence="10">Z8</strain>
    </source>
</reference>
<feature type="domain" description="Flagellar basal-body/hook protein C-terminal" evidence="7">
    <location>
        <begin position="381"/>
        <end position="425"/>
    </location>
</feature>
<dbReference type="NCBIfam" id="TIGR03506">
    <property type="entry name" value="FlgEFG_subfam"/>
    <property type="match status" value="1"/>
</dbReference>
<comment type="function">
    <text evidence="5">A flexible structure which links the flagellar filament to the drive apparatus in the basal body.</text>
</comment>
<dbReference type="Pfam" id="PF22692">
    <property type="entry name" value="LlgE_F_G_D1"/>
    <property type="match status" value="1"/>
</dbReference>
<evidence type="ECO:0000256" key="4">
    <source>
        <dbReference type="ARBA" id="ARBA00023143"/>
    </source>
</evidence>
<evidence type="ECO:0000313" key="11">
    <source>
        <dbReference type="Proteomes" id="UP000666240"/>
    </source>
</evidence>
<evidence type="ECO:0000259" key="7">
    <source>
        <dbReference type="Pfam" id="PF06429"/>
    </source>
</evidence>
<evidence type="ECO:0000259" key="9">
    <source>
        <dbReference type="Pfam" id="PF22692"/>
    </source>
</evidence>
<protein>
    <recommendedName>
        <fullName evidence="3 5">Flagellar hook protein FlgE</fullName>
    </recommendedName>
</protein>
<evidence type="ECO:0000256" key="1">
    <source>
        <dbReference type="ARBA" id="ARBA00004117"/>
    </source>
</evidence>
<dbReference type="InterPro" id="IPR037925">
    <property type="entry name" value="FlgE/F/G-like"/>
</dbReference>
<evidence type="ECO:0000259" key="8">
    <source>
        <dbReference type="Pfam" id="PF07559"/>
    </source>
</evidence>
<dbReference type="Pfam" id="PF06429">
    <property type="entry name" value="Flg_bbr_C"/>
    <property type="match status" value="1"/>
</dbReference>
<comment type="similarity">
    <text evidence="2 5">Belongs to the flagella basal body rod proteins family.</text>
</comment>
<dbReference type="RefSeq" id="WP_209337275.1">
    <property type="nucleotide sequence ID" value="NZ_JAGIYY010000012.1"/>
</dbReference>
<gene>
    <name evidence="10" type="ORF">J5Y06_21595</name>
</gene>
<dbReference type="Pfam" id="PF07559">
    <property type="entry name" value="FlgE_D2"/>
    <property type="match status" value="1"/>
</dbReference>
<evidence type="ECO:0000259" key="6">
    <source>
        <dbReference type="Pfam" id="PF00460"/>
    </source>
</evidence>
<comment type="subcellular location">
    <subcellularLocation>
        <location evidence="1 5">Bacterial flagellum basal body</location>
    </subcellularLocation>
</comment>
<evidence type="ECO:0000256" key="2">
    <source>
        <dbReference type="ARBA" id="ARBA00009677"/>
    </source>
</evidence>
<sequence>MSLYGMMRTGVSGMSAQANRLSTVADNIANANTTGYKRSKTEFSSLVVPNTPGYYNSGGVKTSVRYEVSKQGVLQYTTSGNDLAINGNGFFIVESPNGTSNLVRAGSFVPDGQGRLVNAAGFYLMGYNYANGEPSAVANGFNGLEVVNIGAYELSVTPSDAGLILANLPATAAVVDAARLPSTNAADASYSAKSSVVVYDNLGSEILLDVFLTKTGPAAGSPPGTEPTWEVAIYNQADASADTSFPYSTGPLATTTLNFNPANGRLTAASNSDIVFDIPGGREFTLDLKNLTQLATSFDPEIRANGNGPSPIQSINIGGDGIVSAQYENGELKALYRIPLASVPSPDQLTVMPGNVYSLSPESGAVRLGFPNSTGLGTVVSGALEGSNVDIAEELTDMIESQRNYTANSKVFQTGSDLLDILVNLKR</sequence>
<keyword evidence="11" id="KW-1185">Reference proteome</keyword>
<dbReference type="GO" id="GO:0071978">
    <property type="term" value="P:bacterial-type flagellum-dependent swarming motility"/>
    <property type="evidence" value="ECO:0007669"/>
    <property type="project" value="TreeGrafter"/>
</dbReference>
<keyword evidence="10" id="KW-0282">Flagellum</keyword>
<dbReference type="Proteomes" id="UP000666240">
    <property type="component" value="Unassembled WGS sequence"/>
</dbReference>
<evidence type="ECO:0000256" key="3">
    <source>
        <dbReference type="ARBA" id="ARBA00019015"/>
    </source>
</evidence>
<name>A0A8J7RSK2_9HYPH</name>
<comment type="caution">
    <text evidence="10">The sequence shown here is derived from an EMBL/GenBank/DDBJ whole genome shotgun (WGS) entry which is preliminary data.</text>
</comment>
<dbReference type="Gene3D" id="2.60.98.20">
    <property type="entry name" value="Flagellar hook protein FlgE"/>
    <property type="match status" value="1"/>
</dbReference>
<dbReference type="InterPro" id="IPR053967">
    <property type="entry name" value="LlgE_F_G-like_D1"/>
</dbReference>
<dbReference type="PANTHER" id="PTHR30435:SF1">
    <property type="entry name" value="FLAGELLAR HOOK PROTEIN FLGE"/>
    <property type="match status" value="1"/>
</dbReference>
<dbReference type="InterPro" id="IPR037058">
    <property type="entry name" value="Falgellar_hook_FlgE_sf"/>
</dbReference>
<keyword evidence="4 5" id="KW-0975">Bacterial flagellum</keyword>
<accession>A0A8J7RSK2</accession>
<dbReference type="InterPro" id="IPR011491">
    <property type="entry name" value="FlgE_D2"/>
</dbReference>
<dbReference type="InterPro" id="IPR020013">
    <property type="entry name" value="Flagellar_FlgE/F/G"/>
</dbReference>
<dbReference type="AlphaFoldDB" id="A0A8J7RSK2"/>
<feature type="domain" description="Flagellar hook protein FlgE/F/G-like D1" evidence="9">
    <location>
        <begin position="84"/>
        <end position="126"/>
    </location>
</feature>
<dbReference type="PANTHER" id="PTHR30435">
    <property type="entry name" value="FLAGELLAR PROTEIN"/>
    <property type="match status" value="1"/>
</dbReference>
<organism evidence="10 11">
    <name type="scientific">Tianweitania sediminis</name>
    <dbReference type="NCBI Taxonomy" id="1502156"/>
    <lineage>
        <taxon>Bacteria</taxon>
        <taxon>Pseudomonadati</taxon>
        <taxon>Pseudomonadota</taxon>
        <taxon>Alphaproteobacteria</taxon>
        <taxon>Hyphomicrobiales</taxon>
        <taxon>Phyllobacteriaceae</taxon>
        <taxon>Tianweitania</taxon>
    </lineage>
</organism>
<dbReference type="EMBL" id="JAGIYY010000012">
    <property type="protein sequence ID" value="MBP0441249.1"/>
    <property type="molecule type" value="Genomic_DNA"/>
</dbReference>
<dbReference type="GO" id="GO:0005829">
    <property type="term" value="C:cytosol"/>
    <property type="evidence" value="ECO:0007669"/>
    <property type="project" value="TreeGrafter"/>
</dbReference>
<dbReference type="InterPro" id="IPR019776">
    <property type="entry name" value="Flagellar_basal_body_rod_CS"/>
</dbReference>
<feature type="domain" description="Flagellar hook protein FlgE D2" evidence="8">
    <location>
        <begin position="167"/>
        <end position="299"/>
    </location>
</feature>
<dbReference type="SUPFAM" id="SSF117143">
    <property type="entry name" value="Flagellar hook protein flgE"/>
    <property type="match status" value="1"/>
</dbReference>
<evidence type="ECO:0000313" key="10">
    <source>
        <dbReference type="EMBL" id="MBP0441249.1"/>
    </source>
</evidence>
<keyword evidence="10" id="KW-0966">Cell projection</keyword>
<dbReference type="GO" id="GO:0009425">
    <property type="term" value="C:bacterial-type flagellum basal body"/>
    <property type="evidence" value="ECO:0007669"/>
    <property type="project" value="UniProtKB-SubCell"/>
</dbReference>
<feature type="domain" description="Flagellar basal body rod protein N-terminal" evidence="6">
    <location>
        <begin position="7"/>
        <end position="37"/>
    </location>
</feature>
<dbReference type="InterPro" id="IPR010930">
    <property type="entry name" value="Flg_bb/hook_C_dom"/>
</dbReference>
<dbReference type="InterPro" id="IPR001444">
    <property type="entry name" value="Flag_bb_rod_N"/>
</dbReference>